<dbReference type="EMBL" id="DWZA01000104">
    <property type="protein sequence ID" value="HJA72421.1"/>
    <property type="molecule type" value="Genomic_DNA"/>
</dbReference>
<sequence>MITFVKNWIKLKRLKFRLMMAFCQKAADFLDEKEDMIALAARLYLALKDTPTEELQEKLISQLAFLVHEEAVKEHG</sequence>
<reference evidence="1" key="1">
    <citation type="journal article" date="2021" name="PeerJ">
        <title>Extensive microbial diversity within the chicken gut microbiome revealed by metagenomics and culture.</title>
        <authorList>
            <person name="Gilroy R."/>
            <person name="Ravi A."/>
            <person name="Getino M."/>
            <person name="Pursley I."/>
            <person name="Horton D.L."/>
            <person name="Alikhan N.F."/>
            <person name="Baker D."/>
            <person name="Gharbi K."/>
            <person name="Hall N."/>
            <person name="Watson M."/>
            <person name="Adriaenssens E.M."/>
            <person name="Foster-Nyarko E."/>
            <person name="Jarju S."/>
            <person name="Secka A."/>
            <person name="Antonio M."/>
            <person name="Oren A."/>
            <person name="Chaudhuri R.R."/>
            <person name="La Ragione R."/>
            <person name="Hildebrand F."/>
            <person name="Pallen M.J."/>
        </authorList>
    </citation>
    <scope>NUCLEOTIDE SEQUENCE</scope>
    <source>
        <strain evidence="1">CHK178-16964</strain>
    </source>
</reference>
<protein>
    <submittedName>
        <fullName evidence="1">Uncharacterized protein</fullName>
    </submittedName>
</protein>
<comment type="caution">
    <text evidence="1">The sequence shown here is derived from an EMBL/GenBank/DDBJ whole genome shotgun (WGS) entry which is preliminary data.</text>
</comment>
<proteinExistence type="predicted"/>
<organism evidence="1 2">
    <name type="scientific">Candidatus Lachnoclostridium stercoravium</name>
    <dbReference type="NCBI Taxonomy" id="2838633"/>
    <lineage>
        <taxon>Bacteria</taxon>
        <taxon>Bacillati</taxon>
        <taxon>Bacillota</taxon>
        <taxon>Clostridia</taxon>
        <taxon>Lachnospirales</taxon>
        <taxon>Lachnospiraceae</taxon>
    </lineage>
</organism>
<dbReference type="AlphaFoldDB" id="A0A9D2HIS6"/>
<accession>A0A9D2HIS6</accession>
<gene>
    <name evidence="1" type="ORF">IAA07_12760</name>
</gene>
<name>A0A9D2HIS6_9FIRM</name>
<dbReference type="Proteomes" id="UP000823900">
    <property type="component" value="Unassembled WGS sequence"/>
</dbReference>
<reference evidence="1" key="2">
    <citation type="submission" date="2021-04" db="EMBL/GenBank/DDBJ databases">
        <authorList>
            <person name="Gilroy R."/>
        </authorList>
    </citation>
    <scope>NUCLEOTIDE SEQUENCE</scope>
    <source>
        <strain evidence="1">CHK178-16964</strain>
    </source>
</reference>
<evidence type="ECO:0000313" key="1">
    <source>
        <dbReference type="EMBL" id="HJA72421.1"/>
    </source>
</evidence>
<evidence type="ECO:0000313" key="2">
    <source>
        <dbReference type="Proteomes" id="UP000823900"/>
    </source>
</evidence>